<comment type="subcellular location">
    <subcellularLocation>
        <location evidence="1">Cell membrane</location>
        <topology evidence="1">Multi-pass membrane protein</topology>
    </subcellularLocation>
    <subcellularLocation>
        <location evidence="17">Membrane</location>
        <topology evidence="17">Multi-pass membrane protein</topology>
    </subcellularLocation>
</comment>
<evidence type="ECO:0000313" key="21">
    <source>
        <dbReference type="Proteomes" id="UP000694915"/>
    </source>
</evidence>
<keyword evidence="3 17" id="KW-0813">Transport</keyword>
<keyword evidence="8" id="KW-0039">Anion exchange</keyword>
<evidence type="ECO:0000256" key="8">
    <source>
        <dbReference type="ARBA" id="ARBA00022681"/>
    </source>
</evidence>
<reference evidence="22" key="1">
    <citation type="submission" date="2025-08" db="UniProtKB">
        <authorList>
            <consortium name="RefSeq"/>
        </authorList>
    </citation>
    <scope>IDENTIFICATION</scope>
</reference>
<dbReference type="NCBIfam" id="TIGR00834">
    <property type="entry name" value="ae"/>
    <property type="match status" value="1"/>
</dbReference>
<feature type="domain" description="Bicarbonate transporter-like transmembrane" evidence="19">
    <location>
        <begin position="679"/>
        <end position="1148"/>
    </location>
</feature>
<feature type="compositionally biased region" description="Acidic residues" evidence="18">
    <location>
        <begin position="134"/>
        <end position="151"/>
    </location>
</feature>
<dbReference type="PRINTS" id="PR00165">
    <property type="entry name" value="ANIONEXCHNGR"/>
</dbReference>
<dbReference type="InterPro" id="IPR002979">
    <property type="entry name" value="Anion_exchange_3"/>
</dbReference>
<keyword evidence="7" id="KW-0597">Phosphoprotein</keyword>
<dbReference type="PRINTS" id="PR01231">
    <property type="entry name" value="HCO3TRNSPORT"/>
</dbReference>
<evidence type="ECO:0000256" key="12">
    <source>
        <dbReference type="ARBA" id="ARBA00023136"/>
    </source>
</evidence>
<dbReference type="InterPro" id="IPR013769">
    <property type="entry name" value="Band3_cytoplasmic_dom"/>
</dbReference>
<sequence length="1172" mass="129026">MANGVIPPPGGASPLPQVRVPLEEPPLGPDIEEEDDDLGKTLAVSRFGDLISKIPAWDPEKPSRSYSERDFEFHRHTSHHTHHPLSARLPPPHKLRRLPPTSARHTRRKRKKEKTSAPPSEGTPPIQEEGGAGAEEEEEEEEEEGESEAEPAEPALLGPPQKAKFSIGSDEDDSPGLSNKVTCTKALPSVGLHADQSPQRSSSSPSPRARASRISTEKSRPWSPSASYDLRERLCPGSALGNPGPEQRVPTDEAEAQMLGSADLDDMKSHRLEDNPGVRRHLVKKSSRIQGGRGSPSGLAPILRRKKKKKKLDRRPHEVFVELNELMLDRSQEPHWRETARWIKFEEDVEEETERWGKPHVASLSFRSLLELRRTIAQGAALLDLEQTTLPGIAHLVVETMIVSDQIRPEDRASVLRTLLLKHSHPNDDKDSGFFPRNPSSSSVNSVLGNHHPTPSHGPDGAVPTIADDLGEPAPLWPHDPDAKEKPLHMPGGDGHRGKSLKLLEKIPEDAEATVVLVGCVPFLEQPAAAFVRLSEAVLLESVLEVPVPVRFLFVMLGPRHTSTDYHELGRSIATLMSDKLFHEAAYQADDRQDLLGAISEFLDGSIVIPPSEVEGRDLLRSVAAFQRELLRKRREREQTKVEMTTRGGYVAPGKELSLEMGGSEATSEDDPLQRTGSVFGGLVRDVKRRYPHYPSDLRDALHSQCVAAVLFIYFAALSPAITFGGLLGEKTEGLMGVSELIVSTAVLGVLFSLLGAQPLLVVGFSGPLLVFEEAFFKFCRAQDLEYLTGRVWVGLWLVVFVLALVAAEGSFLVRYISPFTQEIFAFLISLIFIYETFHKLYKVFTEHPLLPFYPPDGALEGTLETGLELNSSALPPTEGPPGPRNQPNTALLSLILMLGTFLIAFFLRKFRNSRFLGGKARRIIGDFGIPISILVMVLVDYSITDTYTQKLTVPTGLSVTSPHKRTWFIPPLGSARPFPPWMMVAAAVPALLVLILIFMETQITALIVSQKARRLLKGSGFHLDLLLIGSLGGLCGLFGLPWLTAATVRSVTHVNALTVMRTAIAPGDKPQIQEVREQRVTGVLIASLVGLSIVMGAVLRRIPLAVLFGIFLYMGVTSLSGIQLSQRLLLIFMPAKHHPEQPYVTKLDSEDAEPNFDEDGQDEYNELHMPV</sequence>
<feature type="transmembrane region" description="Helical" evidence="17">
    <location>
        <begin position="982"/>
        <end position="1000"/>
    </location>
</feature>
<keyword evidence="13" id="KW-0564">Palmitate</keyword>
<evidence type="ECO:0000256" key="6">
    <source>
        <dbReference type="ARBA" id="ARBA00022481"/>
    </source>
</evidence>
<evidence type="ECO:0000256" key="3">
    <source>
        <dbReference type="ARBA" id="ARBA00022448"/>
    </source>
</evidence>
<feature type="transmembrane region" description="Helical" evidence="17">
    <location>
        <begin position="1105"/>
        <end position="1125"/>
    </location>
</feature>
<evidence type="ECO:0000256" key="15">
    <source>
        <dbReference type="ARBA" id="ARBA00045591"/>
    </source>
</evidence>
<dbReference type="Pfam" id="PF00955">
    <property type="entry name" value="HCO3_cotransp"/>
    <property type="match status" value="1"/>
</dbReference>
<keyword evidence="12 17" id="KW-0472">Membrane</keyword>
<proteinExistence type="inferred from homology"/>
<feature type="transmembrane region" description="Helical" evidence="17">
    <location>
        <begin position="741"/>
        <end position="772"/>
    </location>
</feature>
<feature type="region of interest" description="Disordered" evidence="18">
    <location>
        <begin position="1"/>
        <end position="253"/>
    </location>
</feature>
<feature type="transmembrane region" description="Helical" evidence="17">
    <location>
        <begin position="1081"/>
        <end position="1100"/>
    </location>
</feature>
<feature type="transmembrane region" description="Helical" evidence="17">
    <location>
        <begin position="928"/>
        <end position="945"/>
    </location>
</feature>
<evidence type="ECO:0000256" key="17">
    <source>
        <dbReference type="RuleBase" id="RU362035"/>
    </source>
</evidence>
<name>A0ABM1ARX7_MICOH</name>
<feature type="compositionally biased region" description="Acidic residues" evidence="18">
    <location>
        <begin position="1151"/>
        <end position="1165"/>
    </location>
</feature>
<keyword evidence="9 17" id="KW-0812">Transmembrane</keyword>
<dbReference type="RefSeq" id="XP_013207163.1">
    <property type="nucleotide sequence ID" value="XM_013351709.2"/>
</dbReference>
<keyword evidence="10 17" id="KW-1133">Transmembrane helix</keyword>
<feature type="compositionally biased region" description="Basic residues" evidence="18">
    <location>
        <begin position="104"/>
        <end position="113"/>
    </location>
</feature>
<feature type="compositionally biased region" description="Pro residues" evidence="18">
    <location>
        <begin position="1"/>
        <end position="11"/>
    </location>
</feature>
<keyword evidence="6" id="KW-0488">Methylation</keyword>
<feature type="compositionally biased region" description="Low complexity" evidence="18">
    <location>
        <begin position="434"/>
        <end position="447"/>
    </location>
</feature>
<feature type="region of interest" description="Disordered" evidence="18">
    <location>
        <begin position="1148"/>
        <end position="1172"/>
    </location>
</feature>
<evidence type="ECO:0000256" key="13">
    <source>
        <dbReference type="ARBA" id="ARBA00023139"/>
    </source>
</evidence>
<dbReference type="PROSITE" id="PS00220">
    <property type="entry name" value="ANION_EXCHANGER_2"/>
    <property type="match status" value="1"/>
</dbReference>
<comment type="similarity">
    <text evidence="2 17">Belongs to the anion exchanger (TC 2.A.31) family.</text>
</comment>
<evidence type="ECO:0000256" key="11">
    <source>
        <dbReference type="ARBA" id="ARBA00023065"/>
    </source>
</evidence>
<feature type="transmembrane region" description="Helical" evidence="17">
    <location>
        <begin position="792"/>
        <end position="817"/>
    </location>
</feature>
<feature type="compositionally biased region" description="Basic and acidic residues" evidence="18">
    <location>
        <begin position="58"/>
        <end position="75"/>
    </location>
</feature>
<evidence type="ECO:0000256" key="9">
    <source>
        <dbReference type="ARBA" id="ARBA00022692"/>
    </source>
</evidence>
<dbReference type="SUPFAM" id="SSF55804">
    <property type="entry name" value="Phoshotransferase/anion transport protein"/>
    <property type="match status" value="1"/>
</dbReference>
<keyword evidence="4" id="KW-0050">Antiport</keyword>
<feature type="compositionally biased region" description="Basic and acidic residues" evidence="18">
    <location>
        <begin position="479"/>
        <end position="496"/>
    </location>
</feature>
<dbReference type="Proteomes" id="UP000694915">
    <property type="component" value="Linkage group LG4"/>
</dbReference>
<evidence type="ECO:0000256" key="1">
    <source>
        <dbReference type="ARBA" id="ARBA00004651"/>
    </source>
</evidence>
<dbReference type="Gene3D" id="3.40.930.10">
    <property type="entry name" value="Mannitol-specific EII, Chain A"/>
    <property type="match status" value="1"/>
</dbReference>
<comment type="function">
    <text evidence="15">Sodium-independent anion exchanger which mediates the electroneutral exchange of chloride for bicarbonate ions across the cell membrane. May be involved in the regulation of intracellular pH, and the modulation of cardiac action potential.</text>
</comment>
<evidence type="ECO:0000256" key="16">
    <source>
        <dbReference type="ARBA" id="ARBA00049347"/>
    </source>
</evidence>
<evidence type="ECO:0000256" key="14">
    <source>
        <dbReference type="ARBA" id="ARBA00023288"/>
    </source>
</evidence>
<dbReference type="GeneID" id="101979416"/>
<feature type="transmembrane region" description="Helical" evidence="17">
    <location>
        <begin position="1021"/>
        <end position="1044"/>
    </location>
</feature>
<feature type="compositionally biased region" description="Low complexity" evidence="18">
    <location>
        <begin position="196"/>
        <end position="213"/>
    </location>
</feature>
<evidence type="ECO:0000256" key="5">
    <source>
        <dbReference type="ARBA" id="ARBA00022475"/>
    </source>
</evidence>
<dbReference type="PRINTS" id="PR01189">
    <property type="entry name" value="ANIONEXHNGR3"/>
</dbReference>
<keyword evidence="14" id="KW-0449">Lipoprotein</keyword>
<dbReference type="PANTHER" id="PTHR11453:SF15">
    <property type="entry name" value="ANION EXCHANGE PROTEIN 3"/>
    <property type="match status" value="1"/>
</dbReference>
<evidence type="ECO:0000259" key="19">
    <source>
        <dbReference type="Pfam" id="PF00955"/>
    </source>
</evidence>
<feature type="region of interest" description="Disordered" evidence="18">
    <location>
        <begin position="283"/>
        <end position="311"/>
    </location>
</feature>
<comment type="catalytic activity">
    <reaction evidence="16">
        <text>hydrogencarbonate(in) + chloride(out) = hydrogencarbonate(out) + chloride(in)</text>
        <dbReference type="Rhea" id="RHEA:72363"/>
        <dbReference type="ChEBI" id="CHEBI:17544"/>
        <dbReference type="ChEBI" id="CHEBI:17996"/>
    </reaction>
</comment>
<feature type="compositionally biased region" description="Basic residues" evidence="18">
    <location>
        <begin position="76"/>
        <end position="97"/>
    </location>
</feature>
<dbReference type="InterPro" id="IPR001717">
    <property type="entry name" value="Anion_exchange"/>
</dbReference>
<keyword evidence="5" id="KW-1003">Cell membrane</keyword>
<accession>A0ABM1ARX7</accession>
<feature type="region of interest" description="Disordered" evidence="18">
    <location>
        <begin position="427"/>
        <end position="496"/>
    </location>
</feature>
<dbReference type="Pfam" id="PF07565">
    <property type="entry name" value="Band_3_cyto"/>
    <property type="match status" value="1"/>
</dbReference>
<keyword evidence="21" id="KW-1185">Reference proteome</keyword>
<protein>
    <recommendedName>
        <fullName evidence="17">Anion exchange protein</fullName>
    </recommendedName>
</protein>
<dbReference type="InterPro" id="IPR011531">
    <property type="entry name" value="HCO3_transpt-like_TM_dom"/>
</dbReference>
<evidence type="ECO:0000259" key="20">
    <source>
        <dbReference type="Pfam" id="PF07565"/>
    </source>
</evidence>
<dbReference type="InterPro" id="IPR016152">
    <property type="entry name" value="PTrfase/Anion_transptr"/>
</dbReference>
<evidence type="ECO:0000256" key="4">
    <source>
        <dbReference type="ARBA" id="ARBA00022449"/>
    </source>
</evidence>
<evidence type="ECO:0000256" key="7">
    <source>
        <dbReference type="ARBA" id="ARBA00022553"/>
    </source>
</evidence>
<dbReference type="InterPro" id="IPR003020">
    <property type="entry name" value="HCO3_transpt_euk"/>
</dbReference>
<feature type="transmembrane region" description="Helical" evidence="17">
    <location>
        <begin position="707"/>
        <end position="729"/>
    </location>
</feature>
<feature type="domain" description="Band 3 cytoplasmic" evidence="20">
    <location>
        <begin position="317"/>
        <end position="615"/>
    </location>
</feature>
<dbReference type="PROSITE" id="PS00219">
    <property type="entry name" value="ANION_EXCHANGER_1"/>
    <property type="match status" value="1"/>
</dbReference>
<evidence type="ECO:0000256" key="18">
    <source>
        <dbReference type="SAM" id="MobiDB-lite"/>
    </source>
</evidence>
<evidence type="ECO:0000256" key="2">
    <source>
        <dbReference type="ARBA" id="ARBA00010993"/>
    </source>
</evidence>
<gene>
    <name evidence="22" type="primary">Slc4a3</name>
</gene>
<evidence type="ECO:0000313" key="22">
    <source>
        <dbReference type="RefSeq" id="XP_013207163.1"/>
    </source>
</evidence>
<keyword evidence="11 17" id="KW-0406">Ion transport</keyword>
<organism evidence="21 22">
    <name type="scientific">Microtus ochrogaster</name>
    <name type="common">Prairie vole</name>
    <dbReference type="NCBI Taxonomy" id="79684"/>
    <lineage>
        <taxon>Eukaryota</taxon>
        <taxon>Metazoa</taxon>
        <taxon>Chordata</taxon>
        <taxon>Craniata</taxon>
        <taxon>Vertebrata</taxon>
        <taxon>Euteleostomi</taxon>
        <taxon>Mammalia</taxon>
        <taxon>Eutheria</taxon>
        <taxon>Euarchontoglires</taxon>
        <taxon>Glires</taxon>
        <taxon>Rodentia</taxon>
        <taxon>Myomorpha</taxon>
        <taxon>Muroidea</taxon>
        <taxon>Cricetidae</taxon>
        <taxon>Arvicolinae</taxon>
        <taxon>Microtus</taxon>
    </lineage>
</organism>
<feature type="transmembrane region" description="Helical" evidence="17">
    <location>
        <begin position="824"/>
        <end position="842"/>
    </location>
</feature>
<feature type="transmembrane region" description="Helical" evidence="17">
    <location>
        <begin position="891"/>
        <end position="908"/>
    </location>
</feature>
<evidence type="ECO:0000256" key="10">
    <source>
        <dbReference type="ARBA" id="ARBA00022989"/>
    </source>
</evidence>
<dbReference type="Gene3D" id="1.10.287.570">
    <property type="entry name" value="Helical hairpin bin"/>
    <property type="match status" value="1"/>
</dbReference>
<dbReference type="InterPro" id="IPR018241">
    <property type="entry name" value="Anion_exchange_CS"/>
</dbReference>
<dbReference type="PANTHER" id="PTHR11453">
    <property type="entry name" value="ANION EXCHANGE PROTEIN"/>
    <property type="match status" value="1"/>
</dbReference>